<organism evidence="2 3">
    <name type="scientific">Gordonia desulfuricans</name>
    <dbReference type="NCBI Taxonomy" id="89051"/>
    <lineage>
        <taxon>Bacteria</taxon>
        <taxon>Bacillati</taxon>
        <taxon>Actinomycetota</taxon>
        <taxon>Actinomycetes</taxon>
        <taxon>Mycobacteriales</taxon>
        <taxon>Gordoniaceae</taxon>
        <taxon>Gordonia</taxon>
    </lineage>
</organism>
<keyword evidence="1" id="KW-0472">Membrane</keyword>
<feature type="transmembrane region" description="Helical" evidence="1">
    <location>
        <begin position="123"/>
        <end position="150"/>
    </location>
</feature>
<feature type="transmembrane region" description="Helical" evidence="1">
    <location>
        <begin position="162"/>
        <end position="184"/>
    </location>
</feature>
<protein>
    <submittedName>
        <fullName evidence="2">ABC transporter permease</fullName>
    </submittedName>
</protein>
<feature type="transmembrane region" description="Helical" evidence="1">
    <location>
        <begin position="506"/>
        <end position="528"/>
    </location>
</feature>
<dbReference type="RefSeq" id="WP_059039154.1">
    <property type="nucleotide sequence ID" value="NZ_JAADZU010000035.1"/>
</dbReference>
<evidence type="ECO:0000313" key="2">
    <source>
        <dbReference type="EMBL" id="NDK90330.1"/>
    </source>
</evidence>
<evidence type="ECO:0000313" key="3">
    <source>
        <dbReference type="Proteomes" id="UP000466307"/>
    </source>
</evidence>
<feature type="transmembrane region" description="Helical" evidence="1">
    <location>
        <begin position="240"/>
        <end position="262"/>
    </location>
</feature>
<reference evidence="2 3" key="1">
    <citation type="submission" date="2020-01" db="EMBL/GenBank/DDBJ databases">
        <title>Investigation of new actinobacteria for the biodesulphurisation of diesel fuel.</title>
        <authorList>
            <person name="Athi Narayanan S.M."/>
        </authorList>
    </citation>
    <scope>NUCLEOTIDE SEQUENCE [LARGE SCALE GENOMIC DNA]</scope>
    <source>
        <strain evidence="2 3">213E</strain>
    </source>
</reference>
<feature type="transmembrane region" description="Helical" evidence="1">
    <location>
        <begin position="463"/>
        <end position="486"/>
    </location>
</feature>
<dbReference type="EMBL" id="JAADZU010000035">
    <property type="protein sequence ID" value="NDK90330.1"/>
    <property type="molecule type" value="Genomic_DNA"/>
</dbReference>
<name>A0A7K3LPZ9_9ACTN</name>
<keyword evidence="1" id="KW-0812">Transmembrane</keyword>
<dbReference type="AlphaFoldDB" id="A0A7K3LPZ9"/>
<gene>
    <name evidence="2" type="ORF">GYA93_12155</name>
</gene>
<feature type="transmembrane region" description="Helical" evidence="1">
    <location>
        <begin position="339"/>
        <end position="363"/>
    </location>
</feature>
<comment type="caution">
    <text evidence="2">The sequence shown here is derived from an EMBL/GenBank/DDBJ whole genome shotgun (WGS) entry which is preliminary data.</text>
</comment>
<feature type="transmembrane region" description="Helical" evidence="1">
    <location>
        <begin position="298"/>
        <end position="319"/>
    </location>
</feature>
<keyword evidence="1" id="KW-1133">Transmembrane helix</keyword>
<evidence type="ECO:0000256" key="1">
    <source>
        <dbReference type="SAM" id="Phobius"/>
    </source>
</evidence>
<feature type="transmembrane region" description="Helical" evidence="1">
    <location>
        <begin position="21"/>
        <end position="45"/>
    </location>
</feature>
<feature type="transmembrane region" description="Helical" evidence="1">
    <location>
        <begin position="81"/>
        <end position="102"/>
    </location>
</feature>
<sequence length="533" mass="54779">MRDLFTHTGLLVRLVARRERITIPVTVIVFVVINAATAASIAASYGDADKRRMLLAGPGSNAAFRFLLGPVDGADSTAALAVWRAGLFMVTALAVVAALTVVRHTRKEEELGRGELIRSAVTGPLAGPAAATVVTAVLCAVVAVGMAAVLLPLDGGTEPIPLFAVFCQYACTGLAAAGVALLAAQVATTAHIANRLAAVVILSGYLLRGVADTVDGWGWLRWVTPIGWAEMIEPYGANDLLPALACLVLFVVCAGAAGWVALHRDLGAGILTPRPGPAHAGHLGSIGAIAIRLHAPVLASWVVGIGAYALIIGFIQPSVAQLAAGNAQVTEMLRQSGAAATLTDLFVFTMLSLLAVAACGWSVNLAERLRAEETAGRTEVLLTTPLGRTRFHVAQLGLAVAGSIALPLVAASAMTLGNGIAGGGWARPAGHAFAAASAQIPAVLVIASAAVLLYAIRPGLTHLGWGLVITALFLGPLAGMFDLPHWARDLSPFSHTPVVPIEPMRWLPLIVCTAIAVALVAAGCRCWAGRDVG</sequence>
<feature type="transmembrane region" description="Helical" evidence="1">
    <location>
        <begin position="196"/>
        <end position="220"/>
    </location>
</feature>
<feature type="transmembrane region" description="Helical" evidence="1">
    <location>
        <begin position="396"/>
        <end position="420"/>
    </location>
</feature>
<proteinExistence type="predicted"/>
<accession>A0A7K3LPZ9</accession>
<dbReference type="Proteomes" id="UP000466307">
    <property type="component" value="Unassembled WGS sequence"/>
</dbReference>
<feature type="transmembrane region" description="Helical" evidence="1">
    <location>
        <begin position="432"/>
        <end position="456"/>
    </location>
</feature>
<keyword evidence="3" id="KW-1185">Reference proteome</keyword>